<dbReference type="PANTHER" id="PTHR43798">
    <property type="entry name" value="MONOACYLGLYCEROL LIPASE"/>
    <property type="match status" value="1"/>
</dbReference>
<proteinExistence type="predicted"/>
<reference evidence="3" key="1">
    <citation type="submission" date="2023-08" db="EMBL/GenBank/DDBJ databases">
        <title>Rhodospirillaceae gen. nov., a novel taxon isolated from the Yangtze River Yuezi River estuary sludge.</title>
        <authorList>
            <person name="Ruan L."/>
        </authorList>
    </citation>
    <scope>NUCLEOTIDE SEQUENCE [LARGE SCALE GENOMIC DNA]</scope>
    <source>
        <strain evidence="3">R-7</strain>
    </source>
</reference>
<feature type="domain" description="AB hydrolase-1" evidence="1">
    <location>
        <begin position="104"/>
        <end position="311"/>
    </location>
</feature>
<keyword evidence="2" id="KW-0378">Hydrolase</keyword>
<evidence type="ECO:0000259" key="1">
    <source>
        <dbReference type="Pfam" id="PF00561"/>
    </source>
</evidence>
<dbReference type="SUPFAM" id="SSF53474">
    <property type="entry name" value="alpha/beta-Hydrolases"/>
    <property type="match status" value="1"/>
</dbReference>
<evidence type="ECO:0000313" key="2">
    <source>
        <dbReference type="EMBL" id="MDQ7248282.1"/>
    </source>
</evidence>
<evidence type="ECO:0000313" key="3">
    <source>
        <dbReference type="Proteomes" id="UP001230156"/>
    </source>
</evidence>
<keyword evidence="3" id="KW-1185">Reference proteome</keyword>
<dbReference type="PRINTS" id="PR00111">
    <property type="entry name" value="ABHYDROLASE"/>
</dbReference>
<name>A0ABU0YKQ7_9PROT</name>
<dbReference type="Gene3D" id="3.40.50.1820">
    <property type="entry name" value="alpha/beta hydrolase"/>
    <property type="match status" value="1"/>
</dbReference>
<dbReference type="Pfam" id="PF00561">
    <property type="entry name" value="Abhydrolase_1"/>
    <property type="match status" value="1"/>
</dbReference>
<sequence>MDRIDMQPRIGSFQGCSPSGFHEVFYTEWGDPAAERVIVCCHGLTRNGRDFDVLAARLASGIDFALAERREPDTQATGFGARLAGLWRRRPEPAPRALDPKPVPVRVICPDVAGRGRSEWLKDPANYGYPQYMSDMTALIARLGVPQVDWIGTSMGGLIGMFLAASPNTPIRSLVVNDVGPVLPRAALLRIAEYVGRDERFPDLNALEAHLRRIHAAFGPLSDAEWRHLAMHGHRFHADGSYGLAYDPGIAVNVRAAVRDWDFWASWDGIACPALVLHGAQSDLLSAEVADAMSKRGPKAELVRFEGIGHAPALMSTDQTEVVAQWLARQP</sequence>
<dbReference type="PANTHER" id="PTHR43798:SF33">
    <property type="entry name" value="HYDROLASE, PUTATIVE (AFU_ORTHOLOGUE AFUA_2G14860)-RELATED"/>
    <property type="match status" value="1"/>
</dbReference>
<dbReference type="InterPro" id="IPR000073">
    <property type="entry name" value="AB_hydrolase_1"/>
</dbReference>
<gene>
    <name evidence="2" type="ORF">Q8A70_11430</name>
</gene>
<protein>
    <submittedName>
        <fullName evidence="2">Alpha/beta hydrolase</fullName>
    </submittedName>
</protein>
<dbReference type="InterPro" id="IPR050266">
    <property type="entry name" value="AB_hydrolase_sf"/>
</dbReference>
<organism evidence="2 3">
    <name type="scientific">Dongia sedimenti</name>
    <dbReference type="NCBI Taxonomy" id="3064282"/>
    <lineage>
        <taxon>Bacteria</taxon>
        <taxon>Pseudomonadati</taxon>
        <taxon>Pseudomonadota</taxon>
        <taxon>Alphaproteobacteria</taxon>
        <taxon>Rhodospirillales</taxon>
        <taxon>Dongiaceae</taxon>
        <taxon>Dongia</taxon>
    </lineage>
</organism>
<dbReference type="Proteomes" id="UP001230156">
    <property type="component" value="Unassembled WGS sequence"/>
</dbReference>
<dbReference type="GO" id="GO:0016787">
    <property type="term" value="F:hydrolase activity"/>
    <property type="evidence" value="ECO:0007669"/>
    <property type="project" value="UniProtKB-KW"/>
</dbReference>
<accession>A0ABU0YKQ7</accession>
<dbReference type="RefSeq" id="WP_379955735.1">
    <property type="nucleotide sequence ID" value="NZ_JAUYVI010000003.1"/>
</dbReference>
<dbReference type="InterPro" id="IPR029058">
    <property type="entry name" value="AB_hydrolase_fold"/>
</dbReference>
<comment type="caution">
    <text evidence="2">The sequence shown here is derived from an EMBL/GenBank/DDBJ whole genome shotgun (WGS) entry which is preliminary data.</text>
</comment>
<dbReference type="EMBL" id="JAUYVI010000003">
    <property type="protein sequence ID" value="MDQ7248282.1"/>
    <property type="molecule type" value="Genomic_DNA"/>
</dbReference>